<dbReference type="InterPro" id="IPR036259">
    <property type="entry name" value="MFS_trans_sf"/>
</dbReference>
<keyword evidence="5 6" id="KW-0472">Membrane</keyword>
<feature type="transmembrane region" description="Helical" evidence="6">
    <location>
        <begin position="364"/>
        <end position="386"/>
    </location>
</feature>
<dbReference type="GO" id="GO:0016020">
    <property type="term" value="C:membrane"/>
    <property type="evidence" value="ECO:0007669"/>
    <property type="project" value="UniProtKB-SubCell"/>
</dbReference>
<feature type="domain" description="GOLD" evidence="7">
    <location>
        <begin position="550"/>
        <end position="641"/>
    </location>
</feature>
<sequence>MATTPREEAGEVDWRNARTIAPTDAPKRSPWKAWMYLWEWYPKHYPEEERVLLRKLDACLLTFCSLMFFLKWLDSSNINNAFVSGMKEELSLYGNEYSFFGTFYNIGYLVCQVPSLLILSRPGLARWYLPTMEVLWSIVTFCQSQMRNAHDIYGTRFLLGLLETPVASGTTYVLGSWYRPEEVFKRTGVWYVSNNIAVMFGGYLQKAAYENLNGVGAGFFIFPGLPSSKKPWWLTEDQHALAIKRVRDVGIEPSKKLSWSIVKRTLCRWEFYVGVGAYTFFLSSSYPHGQMALWLKDLATKYNAYTVGQINVIPTGAQGVSVVAALLATSLCMIYPLWTVFSVVQVIFLFANVCLLVWDIPKGLHFASYYLLGVSAAVTPILMPFINMALRDDAEARAITVGAMLTAGWAIFSFYPVVVFPQVEAPRWKKGYIVNICFIVVCWVFFMASQWLYRRDEKAREREAVGRAARDSEEVLGDKGAREVVEHVEEGEGEGEGGDKNIYPLCHYSQPPAMHRLLGLLRLLVLLAPLAAALKFDLHAVNSHEAAKHERCIRNFVAKEQLVVVTAILDGYRGDGQTVNMHIRDAMGNDYHKPKDVYGENRYAFTSHADSAFDVCFESILTGKPSGNLNPTRHVELDIDIGADAKDWSAIQAGEKLKPVEAELRRIEEVVGEIVTEMDYLRAREQKLRDTNESTNERVKWFGYLTMLMLPTEREAQQKRGENGHVYEQERGVTAWVEHLF</sequence>
<evidence type="ECO:0000256" key="6">
    <source>
        <dbReference type="SAM" id="Phobius"/>
    </source>
</evidence>
<feature type="transmembrane region" description="Helical" evidence="6">
    <location>
        <begin position="335"/>
        <end position="358"/>
    </location>
</feature>
<evidence type="ECO:0000256" key="4">
    <source>
        <dbReference type="ARBA" id="ARBA00022989"/>
    </source>
</evidence>
<proteinExistence type="predicted"/>
<gene>
    <name evidence="8" type="ORF">GRF29_44g1652301</name>
</gene>
<accession>A0AAN6M2V1</accession>
<protein>
    <recommendedName>
        <fullName evidence="7">GOLD domain-containing protein</fullName>
    </recommendedName>
</protein>
<dbReference type="Gene3D" id="1.20.1250.20">
    <property type="entry name" value="MFS general substrate transporter like domains"/>
    <property type="match status" value="1"/>
</dbReference>
<dbReference type="GO" id="GO:0022857">
    <property type="term" value="F:transmembrane transporter activity"/>
    <property type="evidence" value="ECO:0007669"/>
    <property type="project" value="InterPro"/>
</dbReference>
<comment type="subcellular location">
    <subcellularLocation>
        <location evidence="1">Membrane</location>
        <topology evidence="1">Multi-pass membrane protein</topology>
    </subcellularLocation>
</comment>
<evidence type="ECO:0000313" key="9">
    <source>
        <dbReference type="Proteomes" id="UP001280581"/>
    </source>
</evidence>
<evidence type="ECO:0000256" key="5">
    <source>
        <dbReference type="ARBA" id="ARBA00023136"/>
    </source>
</evidence>
<dbReference type="Pfam" id="PF07690">
    <property type="entry name" value="MFS_1"/>
    <property type="match status" value="1"/>
</dbReference>
<organism evidence="8 9">
    <name type="scientific">Pseudopithomyces chartarum</name>
    <dbReference type="NCBI Taxonomy" id="1892770"/>
    <lineage>
        <taxon>Eukaryota</taxon>
        <taxon>Fungi</taxon>
        <taxon>Dikarya</taxon>
        <taxon>Ascomycota</taxon>
        <taxon>Pezizomycotina</taxon>
        <taxon>Dothideomycetes</taxon>
        <taxon>Pleosporomycetidae</taxon>
        <taxon>Pleosporales</taxon>
        <taxon>Massarineae</taxon>
        <taxon>Didymosphaeriaceae</taxon>
        <taxon>Pseudopithomyces</taxon>
    </lineage>
</organism>
<dbReference type="SUPFAM" id="SSF103473">
    <property type="entry name" value="MFS general substrate transporter"/>
    <property type="match status" value="1"/>
</dbReference>
<name>A0AAN6M2V1_9PLEO</name>
<evidence type="ECO:0000256" key="1">
    <source>
        <dbReference type="ARBA" id="ARBA00004141"/>
    </source>
</evidence>
<dbReference type="Pfam" id="PF01105">
    <property type="entry name" value="EMP24_GP25L"/>
    <property type="match status" value="1"/>
</dbReference>
<evidence type="ECO:0000256" key="3">
    <source>
        <dbReference type="ARBA" id="ARBA00022692"/>
    </source>
</evidence>
<evidence type="ECO:0000259" key="7">
    <source>
        <dbReference type="PROSITE" id="PS50866"/>
    </source>
</evidence>
<comment type="caution">
    <text evidence="8">The sequence shown here is derived from an EMBL/GenBank/DDBJ whole genome shotgun (WGS) entry which is preliminary data.</text>
</comment>
<dbReference type="PROSITE" id="PS50866">
    <property type="entry name" value="GOLD"/>
    <property type="match status" value="1"/>
</dbReference>
<keyword evidence="3 6" id="KW-0812">Transmembrane</keyword>
<dbReference type="PANTHER" id="PTHR43791:SF28">
    <property type="entry name" value="MAJOR FACILITATOR SUPERFAMILY (MFS) PROFILE DOMAIN-CONTAINING PROTEIN"/>
    <property type="match status" value="1"/>
</dbReference>
<dbReference type="EMBL" id="WVTA01000005">
    <property type="protein sequence ID" value="KAK3210090.1"/>
    <property type="molecule type" value="Genomic_DNA"/>
</dbReference>
<keyword evidence="9" id="KW-1185">Reference proteome</keyword>
<keyword evidence="2" id="KW-0813">Transport</keyword>
<reference evidence="8 9" key="1">
    <citation type="submission" date="2021-02" db="EMBL/GenBank/DDBJ databases">
        <title>Genome assembly of Pseudopithomyces chartarum.</title>
        <authorList>
            <person name="Jauregui R."/>
            <person name="Singh J."/>
            <person name="Voisey C."/>
        </authorList>
    </citation>
    <scope>NUCLEOTIDE SEQUENCE [LARGE SCALE GENOMIC DNA]</scope>
    <source>
        <strain evidence="8 9">AGR01</strain>
    </source>
</reference>
<dbReference type="Proteomes" id="UP001280581">
    <property type="component" value="Unassembled WGS sequence"/>
</dbReference>
<feature type="transmembrane region" description="Helical" evidence="6">
    <location>
        <begin position="398"/>
        <end position="420"/>
    </location>
</feature>
<dbReference type="InterPro" id="IPR011701">
    <property type="entry name" value="MFS"/>
</dbReference>
<dbReference type="InterPro" id="IPR009038">
    <property type="entry name" value="GOLD_dom"/>
</dbReference>
<keyword evidence="4 6" id="KW-1133">Transmembrane helix</keyword>
<feature type="transmembrane region" description="Helical" evidence="6">
    <location>
        <begin position="432"/>
        <end position="453"/>
    </location>
</feature>
<evidence type="ECO:0000256" key="2">
    <source>
        <dbReference type="ARBA" id="ARBA00022448"/>
    </source>
</evidence>
<evidence type="ECO:0000313" key="8">
    <source>
        <dbReference type="EMBL" id="KAK3210090.1"/>
    </source>
</evidence>
<dbReference type="PANTHER" id="PTHR43791">
    <property type="entry name" value="PERMEASE-RELATED"/>
    <property type="match status" value="1"/>
</dbReference>
<dbReference type="SMART" id="SM01190">
    <property type="entry name" value="EMP24_GP25L"/>
    <property type="match status" value="1"/>
</dbReference>
<dbReference type="AlphaFoldDB" id="A0AAN6M2V1"/>